<proteinExistence type="predicted"/>
<dbReference type="EMBL" id="WUXR01000013">
    <property type="protein sequence ID" value="MBM4567627.1"/>
    <property type="molecule type" value="Genomic_DNA"/>
</dbReference>
<protein>
    <submittedName>
        <fullName evidence="1">Uncharacterized protein</fullName>
    </submittedName>
</protein>
<gene>
    <name evidence="1" type="ORF">GS441_20070</name>
</gene>
<dbReference type="RefSeq" id="WP_209284321.1">
    <property type="nucleotide sequence ID" value="NZ_JAJNNF010000110.1"/>
</dbReference>
<dbReference type="Proteomes" id="UP000808906">
    <property type="component" value="Unassembled WGS sequence"/>
</dbReference>
<name>A0A9Q2PL62_RHOHA</name>
<dbReference type="AlphaFoldDB" id="A0A9Q2PL62"/>
<evidence type="ECO:0000313" key="1">
    <source>
        <dbReference type="EMBL" id="MBM4567627.1"/>
    </source>
</evidence>
<sequence>MSTGIYLEVDGKPVPARELVWEMTAPCGCACAWTTVRQDSLTEDQAWRSMATSAAMVKRDKKRGFTTALVLRSDSRIKEGVCEHSPQWGVQPKPMPDGHTWAASAHAKAKATHLVPLVIERESESPFGDEVSAICGRSASRQWSTQWWCIDGLIECADCWKKGGAL</sequence>
<comment type="caution">
    <text evidence="1">The sequence shown here is derived from an EMBL/GenBank/DDBJ whole genome shotgun (WGS) entry which is preliminary data.</text>
</comment>
<organism evidence="1 2">
    <name type="scientific">Rhodococcus hoagii</name>
    <name type="common">Corynebacterium equii</name>
    <dbReference type="NCBI Taxonomy" id="43767"/>
    <lineage>
        <taxon>Bacteria</taxon>
        <taxon>Bacillati</taxon>
        <taxon>Actinomycetota</taxon>
        <taxon>Actinomycetes</taxon>
        <taxon>Mycobacteriales</taxon>
        <taxon>Nocardiaceae</taxon>
        <taxon>Prescottella</taxon>
    </lineage>
</organism>
<reference evidence="1" key="1">
    <citation type="submission" date="2019-11" db="EMBL/GenBank/DDBJ databases">
        <title>Spread of Macrolides and rifampicin resistant Rhodococcus equi in clinical isolates in the USA.</title>
        <authorList>
            <person name="Alvarez-Narvaez S."/>
            <person name="Huber L."/>
            <person name="Cohen N.D."/>
            <person name="Slovis N."/>
            <person name="Greiter M."/>
            <person name="Giguere S."/>
            <person name="Hart K."/>
        </authorList>
    </citation>
    <scope>NUCLEOTIDE SEQUENCE</scope>
    <source>
        <strain evidence="1">Lh_17</strain>
    </source>
</reference>
<evidence type="ECO:0000313" key="2">
    <source>
        <dbReference type="Proteomes" id="UP000808906"/>
    </source>
</evidence>
<accession>A0A9Q2PL62</accession>